<keyword evidence="1" id="KW-0472">Membrane</keyword>
<dbReference type="PATRIC" id="fig|1140003.3.peg.412"/>
<evidence type="ECO:0000313" key="2">
    <source>
        <dbReference type="EMBL" id="EOT87356.1"/>
    </source>
</evidence>
<proteinExistence type="predicted"/>
<organism evidence="2 3">
    <name type="scientific">Enterococcus sulfureus ATCC 49903</name>
    <dbReference type="NCBI Taxonomy" id="1140003"/>
    <lineage>
        <taxon>Bacteria</taxon>
        <taxon>Bacillati</taxon>
        <taxon>Bacillota</taxon>
        <taxon>Bacilli</taxon>
        <taxon>Lactobacillales</taxon>
        <taxon>Enterococcaceae</taxon>
        <taxon>Enterococcus</taxon>
    </lineage>
</organism>
<dbReference type="Proteomes" id="UP000015961">
    <property type="component" value="Unassembled WGS sequence"/>
</dbReference>
<dbReference type="AlphaFoldDB" id="S0PG26"/>
<gene>
    <name evidence="2" type="ORF">I573_00412</name>
</gene>
<dbReference type="RefSeq" id="WP_016184908.1">
    <property type="nucleotide sequence ID" value="NZ_ASWO01000001.1"/>
</dbReference>
<feature type="transmembrane region" description="Helical" evidence="1">
    <location>
        <begin position="34"/>
        <end position="54"/>
    </location>
</feature>
<protein>
    <submittedName>
        <fullName evidence="2">Uncharacterized protein</fullName>
    </submittedName>
</protein>
<feature type="transmembrane region" description="Helical" evidence="1">
    <location>
        <begin position="89"/>
        <end position="107"/>
    </location>
</feature>
<keyword evidence="1" id="KW-0812">Transmembrane</keyword>
<evidence type="ECO:0000313" key="3">
    <source>
        <dbReference type="Proteomes" id="UP000015961"/>
    </source>
</evidence>
<comment type="caution">
    <text evidence="2">The sequence shown here is derived from an EMBL/GenBank/DDBJ whole genome shotgun (WGS) entry which is preliminary data.</text>
</comment>
<feature type="transmembrane region" description="Helical" evidence="1">
    <location>
        <begin position="66"/>
        <end position="83"/>
    </location>
</feature>
<reference evidence="2 3" key="1">
    <citation type="submission" date="2013-03" db="EMBL/GenBank/DDBJ databases">
        <title>The Genome Sequence of Enterococcus sulfureus ATCC_49903 (PacBio/Illumina hybrid assembly).</title>
        <authorList>
            <consortium name="The Broad Institute Genomics Platform"/>
            <consortium name="The Broad Institute Genome Sequencing Center for Infectious Disease"/>
            <person name="Earl A."/>
            <person name="Russ C."/>
            <person name="Gilmore M."/>
            <person name="Surin D."/>
            <person name="Walker B."/>
            <person name="Young S."/>
            <person name="Zeng Q."/>
            <person name="Gargeya S."/>
            <person name="Fitzgerald M."/>
            <person name="Haas B."/>
            <person name="Abouelleil A."/>
            <person name="Allen A.W."/>
            <person name="Alvarado L."/>
            <person name="Arachchi H.M."/>
            <person name="Berlin A.M."/>
            <person name="Chapman S.B."/>
            <person name="Gainer-Dewar J."/>
            <person name="Goldberg J."/>
            <person name="Griggs A."/>
            <person name="Gujja S."/>
            <person name="Hansen M."/>
            <person name="Howarth C."/>
            <person name="Imamovic A."/>
            <person name="Ireland A."/>
            <person name="Larimer J."/>
            <person name="McCowan C."/>
            <person name="Murphy C."/>
            <person name="Pearson M."/>
            <person name="Poon T.W."/>
            <person name="Priest M."/>
            <person name="Roberts A."/>
            <person name="Saif S."/>
            <person name="Shea T."/>
            <person name="Sisk P."/>
            <person name="Sykes S."/>
            <person name="Wortman J."/>
            <person name="Nusbaum C."/>
            <person name="Birren B."/>
        </authorList>
    </citation>
    <scope>NUCLEOTIDE SEQUENCE [LARGE SCALE GENOMIC DNA]</scope>
    <source>
        <strain evidence="2 3">ATCC 49903</strain>
    </source>
</reference>
<accession>S0PG26</accession>
<feature type="transmembrane region" description="Helical" evidence="1">
    <location>
        <begin position="12"/>
        <end position="28"/>
    </location>
</feature>
<keyword evidence="1" id="KW-1133">Transmembrane helix</keyword>
<evidence type="ECO:0000256" key="1">
    <source>
        <dbReference type="SAM" id="Phobius"/>
    </source>
</evidence>
<sequence length="113" mass="13481">MNIIPTKRSYRYHLFFLCTLFVLYTLHLTSQETLFIQASWMIPLLFISLFFSLYHLRRPSFHTLRLFFLTSIFSFVALLHEPFAYPVESLILIAFAMISLWLHANIFDSKKIV</sequence>
<keyword evidence="3" id="KW-1185">Reference proteome</keyword>
<name>S0PG26_9ENTE</name>
<dbReference type="EMBL" id="ASWO01000001">
    <property type="protein sequence ID" value="EOT87356.1"/>
    <property type="molecule type" value="Genomic_DNA"/>
</dbReference>